<dbReference type="InterPro" id="IPR053745">
    <property type="entry name" value="Viral_Tail_Comp_sf"/>
</dbReference>
<dbReference type="STRING" id="1620.IV67_GL000053"/>
<dbReference type="Gene3D" id="3.30.2000.30">
    <property type="match status" value="1"/>
</dbReference>
<sequence>MITPDNEVFDAVFQLLQEDNLPVYDMSPDDSLSKMTEYGPYIVIGATQLLTGNTKTQLQGAVAITLHVWGNRKQRWEVSKMTSKVFTLLSSLKSSQHYNLQIRPQQTMNVVAPDKYDNASVWHGVLDVTYAAY</sequence>
<dbReference type="Proteomes" id="UP000051673">
    <property type="component" value="Unassembled WGS sequence"/>
</dbReference>
<dbReference type="EMBL" id="JQCD01000022">
    <property type="protein sequence ID" value="KRN77264.1"/>
    <property type="molecule type" value="Genomic_DNA"/>
</dbReference>
<comment type="caution">
    <text evidence="1">The sequence shown here is derived from an EMBL/GenBank/DDBJ whole genome shotgun (WGS) entry which is preliminary data.</text>
</comment>
<keyword evidence="2" id="KW-1185">Reference proteome</keyword>
<dbReference type="OrthoDB" id="1701539at2"/>
<dbReference type="AlphaFoldDB" id="A0A0R2JJ34"/>
<organism evidence="1 2">
    <name type="scientific">Weissella minor</name>
    <dbReference type="NCBI Taxonomy" id="1620"/>
    <lineage>
        <taxon>Bacteria</taxon>
        <taxon>Bacillati</taxon>
        <taxon>Bacillota</taxon>
        <taxon>Bacilli</taxon>
        <taxon>Lactobacillales</taxon>
        <taxon>Lactobacillaceae</taxon>
        <taxon>Weissella</taxon>
    </lineage>
</organism>
<reference evidence="1 2" key="1">
    <citation type="journal article" date="2015" name="Genome Announc.">
        <title>Expanding the biotechnology potential of lactobacilli through comparative genomics of 213 strains and associated genera.</title>
        <authorList>
            <person name="Sun Z."/>
            <person name="Harris H.M."/>
            <person name="McCann A."/>
            <person name="Guo C."/>
            <person name="Argimon S."/>
            <person name="Zhang W."/>
            <person name="Yang X."/>
            <person name="Jeffery I.B."/>
            <person name="Cooney J.C."/>
            <person name="Kagawa T.F."/>
            <person name="Liu W."/>
            <person name="Song Y."/>
            <person name="Salvetti E."/>
            <person name="Wrobel A."/>
            <person name="Rasinkangas P."/>
            <person name="Parkhill J."/>
            <person name="Rea M.C."/>
            <person name="O'Sullivan O."/>
            <person name="Ritari J."/>
            <person name="Douillard F.P."/>
            <person name="Paul Ross R."/>
            <person name="Yang R."/>
            <person name="Briner A.E."/>
            <person name="Felis G.E."/>
            <person name="de Vos W.M."/>
            <person name="Barrangou R."/>
            <person name="Klaenhammer T.R."/>
            <person name="Caufield P.W."/>
            <person name="Cui Y."/>
            <person name="Zhang H."/>
            <person name="O'Toole P.W."/>
        </authorList>
    </citation>
    <scope>NUCLEOTIDE SEQUENCE [LARGE SCALE GENOMIC DNA]</scope>
    <source>
        <strain evidence="1 2">DSM 20014</strain>
    </source>
</reference>
<evidence type="ECO:0000313" key="1">
    <source>
        <dbReference type="EMBL" id="KRN77264.1"/>
    </source>
</evidence>
<name>A0A0R2JJ34_9LACO</name>
<dbReference type="PATRIC" id="fig|1620.3.peg.56"/>
<accession>A0A0R2JJ34</accession>
<dbReference type="RefSeq" id="WP_057787137.1">
    <property type="nucleotide sequence ID" value="NZ_JQCD01000022.1"/>
</dbReference>
<protein>
    <submittedName>
        <fullName evidence="1">Uncharacterized protein</fullName>
    </submittedName>
</protein>
<evidence type="ECO:0000313" key="2">
    <source>
        <dbReference type="Proteomes" id="UP000051673"/>
    </source>
</evidence>
<gene>
    <name evidence="1" type="ORF">IV67_GL000053</name>
</gene>
<proteinExistence type="predicted"/>